<sequence>MALAMNMVAATVVVLSAMTVGMAATFVERRRHRNLSGVMVVLAGGSGDGCGGGGVAIERGTTVSPIEDTKAIKQPLYSEGFTHRMNNISFWPSCRLKVSQCGRWSR</sequence>
<proteinExistence type="predicted"/>
<keyword evidence="3" id="KW-1185">Reference proteome</keyword>
<evidence type="ECO:0000313" key="2">
    <source>
        <dbReference type="EMBL" id="GER36895.1"/>
    </source>
</evidence>
<protein>
    <submittedName>
        <fullName evidence="2">Alcohol dehydrogenase superfamilyzinc-containing</fullName>
    </submittedName>
</protein>
<evidence type="ECO:0000313" key="3">
    <source>
        <dbReference type="Proteomes" id="UP000325081"/>
    </source>
</evidence>
<dbReference type="Proteomes" id="UP000325081">
    <property type="component" value="Unassembled WGS sequence"/>
</dbReference>
<name>A0A5A7PVL6_STRAF</name>
<gene>
    <name evidence="2" type="ORF">STAS_13278</name>
</gene>
<accession>A0A5A7PVL6</accession>
<dbReference type="AlphaFoldDB" id="A0A5A7PVL6"/>
<dbReference type="EMBL" id="BKCP01005239">
    <property type="protein sequence ID" value="GER36895.1"/>
    <property type="molecule type" value="Genomic_DNA"/>
</dbReference>
<feature type="chain" id="PRO_5023141774" evidence="1">
    <location>
        <begin position="24"/>
        <end position="106"/>
    </location>
</feature>
<reference evidence="3" key="1">
    <citation type="journal article" date="2019" name="Curr. Biol.">
        <title>Genome Sequence of Striga asiatica Provides Insight into the Evolution of Plant Parasitism.</title>
        <authorList>
            <person name="Yoshida S."/>
            <person name="Kim S."/>
            <person name="Wafula E.K."/>
            <person name="Tanskanen J."/>
            <person name="Kim Y.M."/>
            <person name="Honaas L."/>
            <person name="Yang Z."/>
            <person name="Spallek T."/>
            <person name="Conn C.E."/>
            <person name="Ichihashi Y."/>
            <person name="Cheong K."/>
            <person name="Cui S."/>
            <person name="Der J.P."/>
            <person name="Gundlach H."/>
            <person name="Jiao Y."/>
            <person name="Hori C."/>
            <person name="Ishida J.K."/>
            <person name="Kasahara H."/>
            <person name="Kiba T."/>
            <person name="Kim M.S."/>
            <person name="Koo N."/>
            <person name="Laohavisit A."/>
            <person name="Lee Y.H."/>
            <person name="Lumba S."/>
            <person name="McCourt P."/>
            <person name="Mortimer J.C."/>
            <person name="Mutuku J.M."/>
            <person name="Nomura T."/>
            <person name="Sasaki-Sekimoto Y."/>
            <person name="Seto Y."/>
            <person name="Wang Y."/>
            <person name="Wakatake T."/>
            <person name="Sakakibara H."/>
            <person name="Demura T."/>
            <person name="Yamaguchi S."/>
            <person name="Yoneyama K."/>
            <person name="Manabe R.I."/>
            <person name="Nelson D.C."/>
            <person name="Schulman A.H."/>
            <person name="Timko M.P."/>
            <person name="dePamphilis C.W."/>
            <person name="Choi D."/>
            <person name="Shirasu K."/>
        </authorList>
    </citation>
    <scope>NUCLEOTIDE SEQUENCE [LARGE SCALE GENOMIC DNA]</scope>
    <source>
        <strain evidence="3">cv. UVA1</strain>
    </source>
</reference>
<feature type="signal peptide" evidence="1">
    <location>
        <begin position="1"/>
        <end position="23"/>
    </location>
</feature>
<comment type="caution">
    <text evidence="2">The sequence shown here is derived from an EMBL/GenBank/DDBJ whole genome shotgun (WGS) entry which is preliminary data.</text>
</comment>
<organism evidence="2 3">
    <name type="scientific">Striga asiatica</name>
    <name type="common">Asiatic witchweed</name>
    <name type="synonym">Buchnera asiatica</name>
    <dbReference type="NCBI Taxonomy" id="4170"/>
    <lineage>
        <taxon>Eukaryota</taxon>
        <taxon>Viridiplantae</taxon>
        <taxon>Streptophyta</taxon>
        <taxon>Embryophyta</taxon>
        <taxon>Tracheophyta</taxon>
        <taxon>Spermatophyta</taxon>
        <taxon>Magnoliopsida</taxon>
        <taxon>eudicotyledons</taxon>
        <taxon>Gunneridae</taxon>
        <taxon>Pentapetalae</taxon>
        <taxon>asterids</taxon>
        <taxon>lamiids</taxon>
        <taxon>Lamiales</taxon>
        <taxon>Orobanchaceae</taxon>
        <taxon>Buchnereae</taxon>
        <taxon>Striga</taxon>
    </lineage>
</organism>
<keyword evidence="1" id="KW-0732">Signal</keyword>
<evidence type="ECO:0000256" key="1">
    <source>
        <dbReference type="SAM" id="SignalP"/>
    </source>
</evidence>